<evidence type="ECO:0000259" key="2">
    <source>
        <dbReference type="PROSITE" id="PS50181"/>
    </source>
</evidence>
<keyword evidence="4" id="KW-1185">Reference proteome</keyword>
<dbReference type="AlphaFoldDB" id="V7B4B8"/>
<evidence type="ECO:0000256" key="1">
    <source>
        <dbReference type="SAM" id="MobiDB-lite"/>
    </source>
</evidence>
<dbReference type="SMR" id="V7B4B8"/>
<dbReference type="InterPro" id="IPR055411">
    <property type="entry name" value="LRR_FXL15/At3g58940/PEG3-like"/>
</dbReference>
<dbReference type="Gene3D" id="3.80.10.10">
    <property type="entry name" value="Ribonuclease Inhibitor"/>
    <property type="match status" value="1"/>
</dbReference>
<dbReference type="Gramene" id="ESW12639">
    <property type="protein sequence ID" value="ESW12639"/>
    <property type="gene ID" value="PHAVU_008G129700g"/>
</dbReference>
<dbReference type="InterPro" id="IPR032675">
    <property type="entry name" value="LRR_dom_sf"/>
</dbReference>
<dbReference type="OrthoDB" id="594804at2759"/>
<dbReference type="InterPro" id="IPR055294">
    <property type="entry name" value="FBL60-like"/>
</dbReference>
<protein>
    <recommendedName>
        <fullName evidence="2">F-box domain-containing protein</fullName>
    </recommendedName>
</protein>
<organism evidence="3 4">
    <name type="scientific">Phaseolus vulgaris</name>
    <name type="common">Kidney bean</name>
    <name type="synonym">French bean</name>
    <dbReference type="NCBI Taxonomy" id="3885"/>
    <lineage>
        <taxon>Eukaryota</taxon>
        <taxon>Viridiplantae</taxon>
        <taxon>Streptophyta</taxon>
        <taxon>Embryophyta</taxon>
        <taxon>Tracheophyta</taxon>
        <taxon>Spermatophyta</taxon>
        <taxon>Magnoliopsida</taxon>
        <taxon>eudicotyledons</taxon>
        <taxon>Gunneridae</taxon>
        <taxon>Pentapetalae</taxon>
        <taxon>rosids</taxon>
        <taxon>fabids</taxon>
        <taxon>Fabales</taxon>
        <taxon>Fabaceae</taxon>
        <taxon>Papilionoideae</taxon>
        <taxon>50 kb inversion clade</taxon>
        <taxon>NPAAA clade</taxon>
        <taxon>indigoferoid/millettioid clade</taxon>
        <taxon>Phaseoleae</taxon>
        <taxon>Phaseolus</taxon>
    </lineage>
</organism>
<dbReference type="PANTHER" id="PTHR31293">
    <property type="entry name" value="RNI-LIKE SUPERFAMILY PROTEIN"/>
    <property type="match status" value="1"/>
</dbReference>
<feature type="domain" description="F-box" evidence="2">
    <location>
        <begin position="24"/>
        <end position="74"/>
    </location>
</feature>
<dbReference type="InterPro" id="IPR036047">
    <property type="entry name" value="F-box-like_dom_sf"/>
</dbReference>
<feature type="region of interest" description="Disordered" evidence="1">
    <location>
        <begin position="1"/>
        <end position="20"/>
    </location>
</feature>
<dbReference type="InterPro" id="IPR001810">
    <property type="entry name" value="F-box_dom"/>
</dbReference>
<sequence length="503" mass="58465">MAEPSPAKIPRVTRDGREDGENHIDRLSSLPECVLLLILSFLDLKEAVTTTVLAKSWKDLFLQLPSIDLTFPADDNYCTCIRRFHLFSMFANRMLLQRNEDVPISILKIDAQHFVGHFRRDFRSMLSSTAEALSTYKVKELDLNLDAGNNRTEASTIYIPSDMFSSENLTSFRLTFAAGWKIPETVCLPNLRYVEFDPFRFEDENSIQRLLDGCSRLENFILTVKMYYELDEEVKTLRMSSSSLKLLVVSWDVTETPEMNVDLKSDSLQRLTLSLKGGHKLKVDTPNLEFLSLSGDVLELNMIQGVDSIHEAVINAEYLSQWEDMEDLYSRSQKATKFFHAMQNLRLLTLSETIMKALYVSKMPMPTFQHLKMIKFIPFYCDDFPRNWMIKVFIKLFASCPNLEILSFDQLVKNFFSEDVPLGTIFPLRFVQHIKQMEIRSFNGRVLEYKVLKHFLNNGTSLQIVSLKKFQNENLKKQTWKPKERKQILSIHKCSEQCEVLFR</sequence>
<dbReference type="Proteomes" id="UP000000226">
    <property type="component" value="Chromosome 8"/>
</dbReference>
<dbReference type="PANTHER" id="PTHR31293:SF12">
    <property type="entry name" value="RNI-LIKE SUPERFAMILY PROTEIN"/>
    <property type="match status" value="1"/>
</dbReference>
<dbReference type="PROSITE" id="PS50181">
    <property type="entry name" value="FBOX"/>
    <property type="match status" value="1"/>
</dbReference>
<gene>
    <name evidence="3" type="ORF">PHAVU_008G129700g</name>
</gene>
<proteinExistence type="predicted"/>
<dbReference type="EMBL" id="CM002295">
    <property type="protein sequence ID" value="ESW12639.1"/>
    <property type="molecule type" value="Genomic_DNA"/>
</dbReference>
<dbReference type="InterPro" id="IPR006566">
    <property type="entry name" value="FBD"/>
</dbReference>
<dbReference type="Pfam" id="PF24758">
    <property type="entry name" value="LRR_At5g56370"/>
    <property type="match status" value="1"/>
</dbReference>
<dbReference type="SUPFAM" id="SSF81383">
    <property type="entry name" value="F-box domain"/>
    <property type="match status" value="1"/>
</dbReference>
<evidence type="ECO:0000313" key="4">
    <source>
        <dbReference type="Proteomes" id="UP000000226"/>
    </source>
</evidence>
<dbReference type="Pfam" id="PF08387">
    <property type="entry name" value="FBD"/>
    <property type="match status" value="1"/>
</dbReference>
<dbReference type="SUPFAM" id="SSF52047">
    <property type="entry name" value="RNI-like"/>
    <property type="match status" value="1"/>
</dbReference>
<name>V7B4B8_PHAVU</name>
<accession>V7B4B8</accession>
<dbReference type="Pfam" id="PF00646">
    <property type="entry name" value="F-box"/>
    <property type="match status" value="1"/>
</dbReference>
<evidence type="ECO:0000313" key="3">
    <source>
        <dbReference type="EMBL" id="ESW12639.1"/>
    </source>
</evidence>
<reference evidence="4" key="1">
    <citation type="journal article" date="2014" name="Nat. Genet.">
        <title>A reference genome for common bean and genome-wide analysis of dual domestications.</title>
        <authorList>
            <person name="Schmutz J."/>
            <person name="McClean P.E."/>
            <person name="Mamidi S."/>
            <person name="Wu G.A."/>
            <person name="Cannon S.B."/>
            <person name="Grimwood J."/>
            <person name="Jenkins J."/>
            <person name="Shu S."/>
            <person name="Song Q."/>
            <person name="Chavarro C."/>
            <person name="Torres-Torres M."/>
            <person name="Geffroy V."/>
            <person name="Moghaddam S.M."/>
            <person name="Gao D."/>
            <person name="Abernathy B."/>
            <person name="Barry K."/>
            <person name="Blair M."/>
            <person name="Brick M.A."/>
            <person name="Chovatia M."/>
            <person name="Gepts P."/>
            <person name="Goodstein D.M."/>
            <person name="Gonzales M."/>
            <person name="Hellsten U."/>
            <person name="Hyten D.L."/>
            <person name="Jia G."/>
            <person name="Kelly J.D."/>
            <person name="Kudrna D."/>
            <person name="Lee R."/>
            <person name="Richard M.M."/>
            <person name="Miklas P.N."/>
            <person name="Osorno J.M."/>
            <person name="Rodrigues J."/>
            <person name="Thareau V."/>
            <person name="Urrea C.A."/>
            <person name="Wang M."/>
            <person name="Yu Y."/>
            <person name="Zhang M."/>
            <person name="Wing R.A."/>
            <person name="Cregan P.B."/>
            <person name="Rokhsar D.S."/>
            <person name="Jackson S.A."/>
        </authorList>
    </citation>
    <scope>NUCLEOTIDE SEQUENCE [LARGE SCALE GENOMIC DNA]</scope>
    <source>
        <strain evidence="4">cv. G19833</strain>
    </source>
</reference>